<keyword evidence="6 14" id="KW-0418">Kinase</keyword>
<evidence type="ECO:0000256" key="4">
    <source>
        <dbReference type="ARBA" id="ARBA00022679"/>
    </source>
</evidence>
<evidence type="ECO:0000256" key="2">
    <source>
        <dbReference type="ARBA" id="ARBA00012513"/>
    </source>
</evidence>
<dbReference type="Proteomes" id="UP000515211">
    <property type="component" value="Chromosome 3"/>
</dbReference>
<dbReference type="Pfam" id="PF07714">
    <property type="entry name" value="PK_Tyr_Ser-Thr"/>
    <property type="match status" value="1"/>
</dbReference>
<keyword evidence="13" id="KW-1185">Reference proteome</keyword>
<evidence type="ECO:0000256" key="7">
    <source>
        <dbReference type="ARBA" id="ARBA00022840"/>
    </source>
</evidence>
<dbReference type="InterPro" id="IPR011009">
    <property type="entry name" value="Kinase-like_dom_sf"/>
</dbReference>
<dbReference type="GO" id="GO:0004674">
    <property type="term" value="F:protein serine/threonine kinase activity"/>
    <property type="evidence" value="ECO:0007669"/>
    <property type="project" value="UniProtKB-KW"/>
</dbReference>
<dbReference type="CDD" id="cd13999">
    <property type="entry name" value="STKc_MAP3K-like"/>
    <property type="match status" value="1"/>
</dbReference>
<dbReference type="RefSeq" id="XP_020993585.1">
    <property type="nucleotide sequence ID" value="XM_021137926.2"/>
</dbReference>
<comment type="catalytic activity">
    <reaction evidence="9">
        <text>L-seryl-[protein] + ATP = O-phospho-L-seryl-[protein] + ADP + H(+)</text>
        <dbReference type="Rhea" id="RHEA:17989"/>
        <dbReference type="Rhea" id="RHEA-COMP:9863"/>
        <dbReference type="Rhea" id="RHEA-COMP:11604"/>
        <dbReference type="ChEBI" id="CHEBI:15378"/>
        <dbReference type="ChEBI" id="CHEBI:29999"/>
        <dbReference type="ChEBI" id="CHEBI:30616"/>
        <dbReference type="ChEBI" id="CHEBI:83421"/>
        <dbReference type="ChEBI" id="CHEBI:456216"/>
        <dbReference type="EC" id="2.7.11.1"/>
    </reaction>
</comment>
<proteinExistence type="inferred from homology"/>
<dbReference type="GO" id="GO:0007165">
    <property type="term" value="P:signal transduction"/>
    <property type="evidence" value="ECO:0007669"/>
    <property type="project" value="TreeGrafter"/>
</dbReference>
<dbReference type="InterPro" id="IPR001245">
    <property type="entry name" value="Ser-Thr/Tyr_kinase_cat_dom"/>
</dbReference>
<sequence>MEETQEDAGQATQRPSSMSAWPSDFAGKFGSVSLDSQETLNDSDSHRHSNEDVMSPHKASQILWHTGMLSEPIPNGFYSVIPEKRLNKYFDDIPTLDELQALSIDGFKADIILVDTEKDRKLSMLKQLIVTLVKGLNSNPAATIKKIAGLVSDFYKRPNAESPAKAALEEPSHVFENCGVQLLGQIRHGSCRPRAILFKVLADTVGLESRLMMGFPNDEAAECIDSYKHMSVMVVLNSVELLVDLMRFPGQLLPRSTKSIFMTHISAAGESDSAENDSCDSPLEPNSPLYGVSESPEHQSFRAHRRSMLSGDRLGFRDFADDQSTSRSSYRSDGASSSQVRRIRRSVSVTPEIGDDIVRAVRAMNEALKQTRRLREHGDHSSLSNSLNDRTSGPDLQRNLSNFHGHGDSSQKAMSLPSSPHDYRGQAPERGGPSGYGVNAKLELTWNKVLESQMFNNKPLLPFEEWNIDFSELTVGTRVGIGFFGEVFRGMWNGTNVAIKVFLEQDLTAENMEDFCNEISILSRLRHPNVILFLGACTKPPRLSMVTEYMEVGSLYFLLHMSDQKKKLNWKKRLKMLRGICRGLMHIHRMKIIHRDVKSANCLVDKHWTVKICDFGLSRIVTETPMRDSSSAGTPEWMAPELIRNEPFTEKCDIFSLGVIMWELCTLSRPWEGVPPERVVYAVAHEGSRLELPEGPMGRLISDCWAEPHERPSCEEILSRLVDIEYSMS</sequence>
<feature type="compositionally biased region" description="Polar residues" evidence="11">
    <location>
        <begin position="10"/>
        <end position="20"/>
    </location>
</feature>
<dbReference type="InterPro" id="IPR055164">
    <property type="entry name" value="EDR1/CTR1/ARMC3-like_pept-like"/>
</dbReference>
<feature type="binding site" evidence="10">
    <location>
        <position position="500"/>
    </location>
    <ligand>
        <name>ATP</name>
        <dbReference type="ChEBI" id="CHEBI:30616"/>
    </ligand>
</feature>
<feature type="compositionally biased region" description="Polar residues" evidence="11">
    <location>
        <begin position="398"/>
        <end position="418"/>
    </location>
</feature>
<organism evidence="13 14">
    <name type="scientific">Arachis duranensis</name>
    <name type="common">Wild peanut</name>
    <dbReference type="NCBI Taxonomy" id="130453"/>
    <lineage>
        <taxon>Eukaryota</taxon>
        <taxon>Viridiplantae</taxon>
        <taxon>Streptophyta</taxon>
        <taxon>Embryophyta</taxon>
        <taxon>Tracheophyta</taxon>
        <taxon>Spermatophyta</taxon>
        <taxon>Magnoliopsida</taxon>
        <taxon>eudicotyledons</taxon>
        <taxon>Gunneridae</taxon>
        <taxon>Pentapetalae</taxon>
        <taxon>rosids</taxon>
        <taxon>fabids</taxon>
        <taxon>Fabales</taxon>
        <taxon>Fabaceae</taxon>
        <taxon>Papilionoideae</taxon>
        <taxon>50 kb inversion clade</taxon>
        <taxon>dalbergioids sensu lato</taxon>
        <taxon>Dalbergieae</taxon>
        <taxon>Pterocarpus clade</taxon>
        <taxon>Arachis</taxon>
    </lineage>
</organism>
<accession>A0A6P5N9P8</accession>
<evidence type="ECO:0000256" key="10">
    <source>
        <dbReference type="PROSITE-ProRule" id="PRU10141"/>
    </source>
</evidence>
<keyword evidence="7 10" id="KW-0067">ATP-binding</keyword>
<dbReference type="PROSITE" id="PS50011">
    <property type="entry name" value="PROTEIN_KINASE_DOM"/>
    <property type="match status" value="1"/>
</dbReference>
<dbReference type="InterPro" id="IPR000719">
    <property type="entry name" value="Prot_kinase_dom"/>
</dbReference>
<dbReference type="SUPFAM" id="SSF56112">
    <property type="entry name" value="Protein kinase-like (PK-like)"/>
    <property type="match status" value="1"/>
</dbReference>
<evidence type="ECO:0000256" key="1">
    <source>
        <dbReference type="ARBA" id="ARBA00010507"/>
    </source>
</evidence>
<dbReference type="PROSITE" id="PS00108">
    <property type="entry name" value="PROTEIN_KINASE_ST"/>
    <property type="match status" value="1"/>
</dbReference>
<name>A0A6P5N9P8_ARADU</name>
<feature type="compositionally biased region" description="Polar residues" evidence="11">
    <location>
        <begin position="381"/>
        <end position="391"/>
    </location>
</feature>
<dbReference type="PANTHER" id="PTHR23257">
    <property type="entry name" value="SERINE-THREONINE PROTEIN KINASE"/>
    <property type="match status" value="1"/>
</dbReference>
<evidence type="ECO:0000256" key="6">
    <source>
        <dbReference type="ARBA" id="ARBA00022777"/>
    </source>
</evidence>
<evidence type="ECO:0000256" key="9">
    <source>
        <dbReference type="ARBA" id="ARBA00048679"/>
    </source>
</evidence>
<dbReference type="SMART" id="SM00220">
    <property type="entry name" value="S_TKc"/>
    <property type="match status" value="1"/>
</dbReference>
<dbReference type="Gene3D" id="3.30.200.20">
    <property type="entry name" value="Phosphorylase Kinase, domain 1"/>
    <property type="match status" value="1"/>
</dbReference>
<dbReference type="AlphaFoldDB" id="A0A6P5N9P8"/>
<protein>
    <recommendedName>
        <fullName evidence="2">non-specific serine/threonine protein kinase</fullName>
        <ecNumber evidence="2">2.7.11.1</ecNumber>
    </recommendedName>
</protein>
<dbReference type="InterPro" id="IPR050167">
    <property type="entry name" value="Ser_Thr_protein_kinase"/>
</dbReference>
<dbReference type="Pfam" id="PF14381">
    <property type="entry name" value="EDR1_CTR1_ARMC3_pept"/>
    <property type="match status" value="1"/>
</dbReference>
<feature type="region of interest" description="Disordered" evidence="11">
    <location>
        <begin position="1"/>
        <end position="30"/>
    </location>
</feature>
<keyword evidence="3" id="KW-0723">Serine/threonine-protein kinase</keyword>
<keyword evidence="5 10" id="KW-0547">Nucleotide-binding</keyword>
<evidence type="ECO:0000256" key="3">
    <source>
        <dbReference type="ARBA" id="ARBA00022527"/>
    </source>
</evidence>
<feature type="region of interest" description="Disordered" evidence="11">
    <location>
        <begin position="271"/>
        <end position="304"/>
    </location>
</feature>
<dbReference type="GO" id="GO:0005524">
    <property type="term" value="F:ATP binding"/>
    <property type="evidence" value="ECO:0007669"/>
    <property type="project" value="UniProtKB-UniRule"/>
</dbReference>
<evidence type="ECO:0000313" key="14">
    <source>
        <dbReference type="RefSeq" id="XP_020993585.1"/>
    </source>
</evidence>
<evidence type="ECO:0000259" key="12">
    <source>
        <dbReference type="PROSITE" id="PS50011"/>
    </source>
</evidence>
<dbReference type="GO" id="GO:0005737">
    <property type="term" value="C:cytoplasm"/>
    <property type="evidence" value="ECO:0007669"/>
    <property type="project" value="TreeGrafter"/>
</dbReference>
<evidence type="ECO:0000256" key="5">
    <source>
        <dbReference type="ARBA" id="ARBA00022741"/>
    </source>
</evidence>
<gene>
    <name evidence="14" type="primary">LOC107478032</name>
</gene>
<feature type="compositionally biased region" description="Low complexity" evidence="11">
    <location>
        <begin position="325"/>
        <end position="340"/>
    </location>
</feature>
<dbReference type="EC" id="2.7.11.1" evidence="2"/>
<dbReference type="PANTHER" id="PTHR23257:SF821">
    <property type="entry name" value="ATP BINDING PROTEIN"/>
    <property type="match status" value="1"/>
</dbReference>
<dbReference type="GeneID" id="107478032"/>
<comment type="catalytic activity">
    <reaction evidence="8">
        <text>L-threonyl-[protein] + ATP = O-phospho-L-threonyl-[protein] + ADP + H(+)</text>
        <dbReference type="Rhea" id="RHEA:46608"/>
        <dbReference type="Rhea" id="RHEA-COMP:11060"/>
        <dbReference type="Rhea" id="RHEA-COMP:11605"/>
        <dbReference type="ChEBI" id="CHEBI:15378"/>
        <dbReference type="ChEBI" id="CHEBI:30013"/>
        <dbReference type="ChEBI" id="CHEBI:30616"/>
        <dbReference type="ChEBI" id="CHEBI:61977"/>
        <dbReference type="ChEBI" id="CHEBI:456216"/>
        <dbReference type="EC" id="2.7.11.1"/>
    </reaction>
</comment>
<feature type="region of interest" description="Disordered" evidence="11">
    <location>
        <begin position="371"/>
        <end position="434"/>
    </location>
</feature>
<feature type="region of interest" description="Disordered" evidence="11">
    <location>
        <begin position="316"/>
        <end position="343"/>
    </location>
</feature>
<dbReference type="Gene3D" id="1.10.510.10">
    <property type="entry name" value="Transferase(Phosphotransferase) domain 1"/>
    <property type="match status" value="1"/>
</dbReference>
<feature type="domain" description="Protein kinase" evidence="12">
    <location>
        <begin position="473"/>
        <end position="726"/>
    </location>
</feature>
<dbReference type="InterPro" id="IPR017441">
    <property type="entry name" value="Protein_kinase_ATP_BS"/>
</dbReference>
<reference evidence="13" key="1">
    <citation type="journal article" date="2016" name="Nat. Genet.">
        <title>The genome sequences of Arachis duranensis and Arachis ipaensis, the diploid ancestors of cultivated peanut.</title>
        <authorList>
            <person name="Bertioli D.J."/>
            <person name="Cannon S.B."/>
            <person name="Froenicke L."/>
            <person name="Huang G."/>
            <person name="Farmer A.D."/>
            <person name="Cannon E.K."/>
            <person name="Liu X."/>
            <person name="Gao D."/>
            <person name="Clevenger J."/>
            <person name="Dash S."/>
            <person name="Ren L."/>
            <person name="Moretzsohn M.C."/>
            <person name="Shirasawa K."/>
            <person name="Huang W."/>
            <person name="Vidigal B."/>
            <person name="Abernathy B."/>
            <person name="Chu Y."/>
            <person name="Niederhuth C.E."/>
            <person name="Umale P."/>
            <person name="Araujo A.C."/>
            <person name="Kozik A."/>
            <person name="Kim K.D."/>
            <person name="Burow M.D."/>
            <person name="Varshney R.K."/>
            <person name="Wang X."/>
            <person name="Zhang X."/>
            <person name="Barkley N."/>
            <person name="Guimaraes P.M."/>
            <person name="Isobe S."/>
            <person name="Guo B."/>
            <person name="Liao B."/>
            <person name="Stalker H.T."/>
            <person name="Schmitz R.J."/>
            <person name="Scheffler B.E."/>
            <person name="Leal-Bertioli S.C."/>
            <person name="Xun X."/>
            <person name="Jackson S.A."/>
            <person name="Michelmore R."/>
            <person name="Ozias-Akins P."/>
        </authorList>
    </citation>
    <scope>NUCLEOTIDE SEQUENCE [LARGE SCALE GENOMIC DNA]</scope>
    <source>
        <strain evidence="13">cv. V14167</strain>
    </source>
</reference>
<evidence type="ECO:0000256" key="8">
    <source>
        <dbReference type="ARBA" id="ARBA00047899"/>
    </source>
</evidence>
<dbReference type="PROSITE" id="PS00107">
    <property type="entry name" value="PROTEIN_KINASE_ATP"/>
    <property type="match status" value="1"/>
</dbReference>
<feature type="region of interest" description="Disordered" evidence="11">
    <location>
        <begin position="35"/>
        <end position="54"/>
    </location>
</feature>
<dbReference type="FunFam" id="3.30.200.20:FF:000060">
    <property type="entry name" value="Serine/threonine-protein kinase isoform 1"/>
    <property type="match status" value="1"/>
</dbReference>
<dbReference type="InterPro" id="IPR008271">
    <property type="entry name" value="Ser/Thr_kinase_AS"/>
</dbReference>
<keyword evidence="4" id="KW-0808">Transferase</keyword>
<evidence type="ECO:0000256" key="11">
    <source>
        <dbReference type="SAM" id="MobiDB-lite"/>
    </source>
</evidence>
<feature type="compositionally biased region" description="Basic and acidic residues" evidence="11">
    <location>
        <begin position="43"/>
        <end position="54"/>
    </location>
</feature>
<evidence type="ECO:0000313" key="13">
    <source>
        <dbReference type="Proteomes" id="UP000515211"/>
    </source>
</evidence>
<comment type="similarity">
    <text evidence="1">Belongs to the protein kinase superfamily. TKL Ser/Thr protein kinase family. RAF subfamily.</text>
</comment>
<reference evidence="14" key="2">
    <citation type="submission" date="2025-08" db="UniProtKB">
        <authorList>
            <consortium name="RefSeq"/>
        </authorList>
    </citation>
    <scope>IDENTIFICATION</scope>
    <source>
        <tissue evidence="14">Whole plant</tissue>
    </source>
</reference>